<sequence length="463" mass="52505">MPPHLPNEVLLGIIRILRYPKTINKRTNGPDYATLSNLCRVSKGFQQVAEPLLYESISLSHDGLSAFVVTVERKPCLGGYVKELSIPSEGLTGLTRLWLRKRLEERQDSAEHISFKRAIQLALDVFKIWPSADSESVYLLLLTMLLPEVEVLHCAPNMCPMKYITKVDHPGPFPRLREVHIEGSEPDIMGFMDSTPASLCELFLPPTVQIFDGFGVDWLAPIKWRGTERMALKTVRLRSSLCNGTGVADLLSHCPDLESFSLEWSNEGLNRFEGDNDFPYYDVIGEALRQYGKNIQELELDCLEENHYNCDYVRTFEELEEERIGSLRELMRLRTLRLPLDLLLGEDNYTPHLEEEDHETGPQMPTLTLSDVLPSSLETLELMSCPWNGIEHLHTQIHDLLATGHMANLRSISVEQHQGGFQCDIAHLGWNASIIEGRFTSLNTLLITKKHCSRIAHELDGPP</sequence>
<proteinExistence type="predicted"/>
<accession>A0A010QY01</accession>
<evidence type="ECO:0000313" key="1">
    <source>
        <dbReference type="EMBL" id="EXF85102.1"/>
    </source>
</evidence>
<dbReference type="KEGG" id="cfj:CFIO01_10063"/>
<evidence type="ECO:0000313" key="2">
    <source>
        <dbReference type="Proteomes" id="UP000020467"/>
    </source>
</evidence>
<reference evidence="1 2" key="1">
    <citation type="submission" date="2014-02" db="EMBL/GenBank/DDBJ databases">
        <title>The genome sequence of Colletotrichum fioriniae PJ7.</title>
        <authorList>
            <person name="Baroncelli R."/>
            <person name="Thon M.R."/>
        </authorList>
    </citation>
    <scope>NUCLEOTIDE SEQUENCE [LARGE SCALE GENOMIC DNA]</scope>
    <source>
        <strain evidence="1 2">PJ7</strain>
    </source>
</reference>
<dbReference type="eggNOG" id="ENOG502T1HW">
    <property type="taxonomic scope" value="Eukaryota"/>
</dbReference>
<dbReference type="HOGENOM" id="CLU_590522_0_0_1"/>
<comment type="caution">
    <text evidence="1">The sequence shown here is derived from an EMBL/GenBank/DDBJ whole genome shotgun (WGS) entry which is preliminary data.</text>
</comment>
<keyword evidence="2" id="KW-1185">Reference proteome</keyword>
<dbReference type="OrthoDB" id="2520703at2759"/>
<dbReference type="Proteomes" id="UP000020467">
    <property type="component" value="Unassembled WGS sequence"/>
</dbReference>
<protein>
    <submittedName>
        <fullName evidence="1">Uncharacterized protein</fullName>
    </submittedName>
</protein>
<dbReference type="AlphaFoldDB" id="A0A010QY01"/>
<name>A0A010QY01_9PEZI</name>
<gene>
    <name evidence="1" type="ORF">CFIO01_10063</name>
</gene>
<organism evidence="1 2">
    <name type="scientific">Colletotrichum fioriniae PJ7</name>
    <dbReference type="NCBI Taxonomy" id="1445577"/>
    <lineage>
        <taxon>Eukaryota</taxon>
        <taxon>Fungi</taxon>
        <taxon>Dikarya</taxon>
        <taxon>Ascomycota</taxon>
        <taxon>Pezizomycotina</taxon>
        <taxon>Sordariomycetes</taxon>
        <taxon>Hypocreomycetidae</taxon>
        <taxon>Glomerellales</taxon>
        <taxon>Glomerellaceae</taxon>
        <taxon>Colletotrichum</taxon>
        <taxon>Colletotrichum acutatum species complex</taxon>
    </lineage>
</organism>
<dbReference type="EMBL" id="JARH01000126">
    <property type="protein sequence ID" value="EXF85102.1"/>
    <property type="molecule type" value="Genomic_DNA"/>
</dbReference>